<evidence type="ECO:0000313" key="3">
    <source>
        <dbReference type="Proteomes" id="UP000012960"/>
    </source>
</evidence>
<dbReference type="Proteomes" id="UP000012960">
    <property type="component" value="Unplaced"/>
</dbReference>
<evidence type="ECO:0000313" key="2">
    <source>
        <dbReference type="EnsemblPlants" id="Ma09_p25600.1"/>
    </source>
</evidence>
<gene>
    <name evidence="1" type="ORF">GSMUA_244240.1</name>
</gene>
<dbReference type="InterPro" id="IPR006873">
    <property type="entry name" value="DUF620"/>
</dbReference>
<reference evidence="1" key="1">
    <citation type="submission" date="2021-03" db="EMBL/GenBank/DDBJ databases">
        <authorList>
            <consortium name="Genoscope - CEA"/>
            <person name="William W."/>
        </authorList>
    </citation>
    <scope>NUCLEOTIDE SEQUENCE</scope>
    <source>
        <strain evidence="1">Doubled-haploid Pahang</strain>
    </source>
</reference>
<evidence type="ECO:0000313" key="1">
    <source>
        <dbReference type="EMBL" id="CAG1836455.1"/>
    </source>
</evidence>
<dbReference type="EMBL" id="HG996474">
    <property type="protein sequence ID" value="CAG1836455.1"/>
    <property type="molecule type" value="Genomic_DNA"/>
</dbReference>
<dbReference type="AlphaFoldDB" id="A0A804KNL7"/>
<dbReference type="PANTHER" id="PTHR31300">
    <property type="entry name" value="LIPASE"/>
    <property type="match status" value="1"/>
</dbReference>
<dbReference type="Pfam" id="PF04788">
    <property type="entry name" value="DUF620"/>
    <property type="match status" value="1"/>
</dbReference>
<sequence>MGPRIRRKNRVCLAQPLTPLVEGPDLDDAHGERAKKEKYWESIGTWLRLHKDKGMSGSHFSIPFHGSGASKWTDLKLILSVLGCPLAPLPLTTEPSHHFSFKDSPIEASSARYIIQQYLAATGCLKHHEYMKSMYAAGRVKMVSRETDGPSGKIGARSGAGHGCFVLWQKSPGMWLVELVVAGCKVAAGSNGKVAWRNVPWLGTDAARGPQRPLRRIIQGLDPKGTASMFTKARCLGEKRIKDENCFVLKVSADRATVAERSDGPAEVIRHVLYGYFSQRSGLLVYIEDSHLTRVQAPGSDTMYWETTIGSTMGDYKEVDGVLVAHQGRSAASVFRFGDASAQSSRIRMEEEWRIEDVVFNVAGLSADCFIPPREMLTNFHGK</sequence>
<accession>A0A804KNL7</accession>
<organism evidence="2 3">
    <name type="scientific">Musa acuminata subsp. malaccensis</name>
    <name type="common">Wild banana</name>
    <name type="synonym">Musa malaccensis</name>
    <dbReference type="NCBI Taxonomy" id="214687"/>
    <lineage>
        <taxon>Eukaryota</taxon>
        <taxon>Viridiplantae</taxon>
        <taxon>Streptophyta</taxon>
        <taxon>Embryophyta</taxon>
        <taxon>Tracheophyta</taxon>
        <taxon>Spermatophyta</taxon>
        <taxon>Magnoliopsida</taxon>
        <taxon>Liliopsida</taxon>
        <taxon>Zingiberales</taxon>
        <taxon>Musaceae</taxon>
        <taxon>Musa</taxon>
    </lineage>
</organism>
<dbReference type="Gramene" id="Ma09_t25600.1">
    <property type="protein sequence ID" value="Ma09_p25600.1"/>
    <property type="gene ID" value="Ma09_g25600"/>
</dbReference>
<dbReference type="EnsemblPlants" id="Ma09_t25600.1">
    <property type="protein sequence ID" value="Ma09_p25600.1"/>
    <property type="gene ID" value="Ma09_g25600"/>
</dbReference>
<name>A0A804KNL7_MUSAM</name>
<protein>
    <submittedName>
        <fullName evidence="1">(wild Malaysian banana) hypothetical protein</fullName>
    </submittedName>
</protein>
<reference evidence="2" key="2">
    <citation type="submission" date="2021-05" db="UniProtKB">
        <authorList>
            <consortium name="EnsemblPlants"/>
        </authorList>
    </citation>
    <scope>IDENTIFICATION</scope>
    <source>
        <strain evidence="2">subsp. malaccensis</strain>
    </source>
</reference>
<keyword evidence="3" id="KW-1185">Reference proteome</keyword>
<dbReference type="OrthoDB" id="1863180at2759"/>
<dbReference type="InParanoid" id="A0A804KNL7"/>
<dbReference type="OMA" id="TTARMFV"/>
<dbReference type="PANTHER" id="PTHR31300:SF34">
    <property type="entry name" value="PLANT_T8K14-16 PROTEIN"/>
    <property type="match status" value="1"/>
</dbReference>
<proteinExistence type="predicted"/>